<feature type="region of interest" description="Disordered" evidence="1">
    <location>
        <begin position="237"/>
        <end position="265"/>
    </location>
</feature>
<evidence type="ECO:0000256" key="1">
    <source>
        <dbReference type="SAM" id="MobiDB-lite"/>
    </source>
</evidence>
<sequence length="265" mass="29257">MIAVAAWAPPVRHPVGLQPIRDGPQQVGIHPRLPGGVRLGPRVVEQVIEPLAHHDVLPQRHRPVLVDHDGGVAAHGLDPAAELLGVADRGRQADQPHLVGQVQDHLLPHRAAHPVGEEVHLVHDDKRKSMQRRRIGVEHVAQHLGGHHHHGRVGVHRQVTGQQPDPLAAVARGQVGVLLVAQRLERRGVEALASGRQRQVHRELADHRFARAGGRADQHAVAPFQRRAGPPLEAVERERQLLGEPRQLDEFGRRVGRRRSRPPAR</sequence>
<proteinExistence type="predicted"/>
<protein>
    <submittedName>
        <fullName evidence="2">Uncharacterized protein</fullName>
    </submittedName>
</protein>
<evidence type="ECO:0000313" key="3">
    <source>
        <dbReference type="Proteomes" id="UP000198875"/>
    </source>
</evidence>
<feature type="compositionally biased region" description="Basic and acidic residues" evidence="1">
    <location>
        <begin position="237"/>
        <end position="253"/>
    </location>
</feature>
<gene>
    <name evidence="2" type="ORF">BN971_00444</name>
</gene>
<dbReference type="Proteomes" id="UP000198875">
    <property type="component" value="Unassembled WGS sequence"/>
</dbReference>
<evidence type="ECO:0000313" key="2">
    <source>
        <dbReference type="EMBL" id="CPR04573.1"/>
    </source>
</evidence>
<feature type="compositionally biased region" description="Basic residues" evidence="1">
    <location>
        <begin position="254"/>
        <end position="265"/>
    </location>
</feature>
<organism evidence="2 3">
    <name type="scientific">Mycobacterium bohemicum DSM 44277</name>
    <dbReference type="NCBI Taxonomy" id="1236609"/>
    <lineage>
        <taxon>Bacteria</taxon>
        <taxon>Bacillati</taxon>
        <taxon>Actinomycetota</taxon>
        <taxon>Actinomycetes</taxon>
        <taxon>Mycobacteriales</taxon>
        <taxon>Mycobacteriaceae</taxon>
        <taxon>Mycobacterium</taxon>
    </lineage>
</organism>
<dbReference type="EMBL" id="CSTD01000001">
    <property type="protein sequence ID" value="CPR04573.1"/>
    <property type="molecule type" value="Genomic_DNA"/>
</dbReference>
<dbReference type="AlphaFoldDB" id="A0A0U0W2C6"/>
<accession>A0A0U0W2C6</accession>
<name>A0A0U0W2C6_MYCBE</name>
<reference evidence="2 3" key="1">
    <citation type="submission" date="2015-03" db="EMBL/GenBank/DDBJ databases">
        <authorList>
            <person name="Murphy D."/>
        </authorList>
    </citation>
    <scope>NUCLEOTIDE SEQUENCE [LARGE SCALE GENOMIC DNA]</scope>
    <source>
        <strain evidence="2 3">DSM 44277</strain>
    </source>
</reference>